<keyword evidence="2" id="KW-1185">Reference proteome</keyword>
<proteinExistence type="predicted"/>
<sequence>MAVSAMFGFRQHDRLTTVTRTRFRATSASCRIDRDTATAPQHTAGNSRAIAAPSQPAADPALIARVQMHLLAHYFLTHSLSFPFMSEWTIPPFLLIYISGPLSRQLPQQLHKHMPF</sequence>
<gene>
    <name evidence="1" type="primary">Acey_s0012.g1600</name>
    <name evidence="1" type="ORF">Y032_0012g1600</name>
</gene>
<organism evidence="1 2">
    <name type="scientific">Ancylostoma ceylanicum</name>
    <dbReference type="NCBI Taxonomy" id="53326"/>
    <lineage>
        <taxon>Eukaryota</taxon>
        <taxon>Metazoa</taxon>
        <taxon>Ecdysozoa</taxon>
        <taxon>Nematoda</taxon>
        <taxon>Chromadorea</taxon>
        <taxon>Rhabditida</taxon>
        <taxon>Rhabditina</taxon>
        <taxon>Rhabditomorpha</taxon>
        <taxon>Strongyloidea</taxon>
        <taxon>Ancylostomatidae</taxon>
        <taxon>Ancylostomatinae</taxon>
        <taxon>Ancylostoma</taxon>
    </lineage>
</organism>
<protein>
    <submittedName>
        <fullName evidence="1">Uncharacterized protein</fullName>
    </submittedName>
</protein>
<dbReference type="Proteomes" id="UP000024635">
    <property type="component" value="Unassembled WGS sequence"/>
</dbReference>
<dbReference type="EMBL" id="JARK01001348">
    <property type="protein sequence ID" value="EYC24947.1"/>
    <property type="molecule type" value="Genomic_DNA"/>
</dbReference>
<evidence type="ECO:0000313" key="2">
    <source>
        <dbReference type="Proteomes" id="UP000024635"/>
    </source>
</evidence>
<accession>A0A016VD15</accession>
<name>A0A016VD15_9BILA</name>
<dbReference type="AlphaFoldDB" id="A0A016VD15"/>
<evidence type="ECO:0000313" key="1">
    <source>
        <dbReference type="EMBL" id="EYC24947.1"/>
    </source>
</evidence>
<reference evidence="2" key="1">
    <citation type="journal article" date="2015" name="Nat. Genet.">
        <title>The genome and transcriptome of the zoonotic hookworm Ancylostoma ceylanicum identify infection-specific gene families.</title>
        <authorList>
            <person name="Schwarz E.M."/>
            <person name="Hu Y."/>
            <person name="Antoshechkin I."/>
            <person name="Miller M.M."/>
            <person name="Sternberg P.W."/>
            <person name="Aroian R.V."/>
        </authorList>
    </citation>
    <scope>NUCLEOTIDE SEQUENCE</scope>
    <source>
        <strain evidence="2">HY135</strain>
    </source>
</reference>
<comment type="caution">
    <text evidence="1">The sequence shown here is derived from an EMBL/GenBank/DDBJ whole genome shotgun (WGS) entry which is preliminary data.</text>
</comment>